<feature type="transmembrane region" description="Helical" evidence="8">
    <location>
        <begin position="246"/>
        <end position="267"/>
    </location>
</feature>
<proteinExistence type="predicted"/>
<feature type="domain" description="ArnT-like N-terminal" evidence="9">
    <location>
        <begin position="73"/>
        <end position="302"/>
    </location>
</feature>
<dbReference type="PANTHER" id="PTHR33908:SF3">
    <property type="entry name" value="UNDECAPRENYL PHOSPHATE-ALPHA-4-AMINO-4-DEOXY-L-ARABINOSE ARABINOSYL TRANSFERASE"/>
    <property type="match status" value="1"/>
</dbReference>
<keyword evidence="6 8" id="KW-1133">Transmembrane helix</keyword>
<keyword evidence="3" id="KW-0328">Glycosyltransferase</keyword>
<dbReference type="GO" id="GO:0010041">
    <property type="term" value="P:response to iron(III) ion"/>
    <property type="evidence" value="ECO:0007669"/>
    <property type="project" value="TreeGrafter"/>
</dbReference>
<feature type="transmembrane region" description="Helical" evidence="8">
    <location>
        <begin position="564"/>
        <end position="584"/>
    </location>
</feature>
<protein>
    <submittedName>
        <fullName evidence="10">Phospholipid carrier-dependent glycosyltransferase</fullName>
    </submittedName>
</protein>
<accession>A0AAU7ZI43</accession>
<dbReference type="GO" id="GO:0006493">
    <property type="term" value="P:protein O-linked glycosylation"/>
    <property type="evidence" value="ECO:0007669"/>
    <property type="project" value="InterPro"/>
</dbReference>
<evidence type="ECO:0000256" key="8">
    <source>
        <dbReference type="SAM" id="Phobius"/>
    </source>
</evidence>
<evidence type="ECO:0000256" key="7">
    <source>
        <dbReference type="ARBA" id="ARBA00023136"/>
    </source>
</evidence>
<dbReference type="GO" id="GO:0016763">
    <property type="term" value="F:pentosyltransferase activity"/>
    <property type="evidence" value="ECO:0007669"/>
    <property type="project" value="TreeGrafter"/>
</dbReference>
<evidence type="ECO:0000256" key="4">
    <source>
        <dbReference type="ARBA" id="ARBA00022679"/>
    </source>
</evidence>
<dbReference type="InterPro" id="IPR050297">
    <property type="entry name" value="LipidA_mod_glycosyltrf_83"/>
</dbReference>
<keyword evidence="4" id="KW-0808">Transferase</keyword>
<evidence type="ECO:0000313" key="10">
    <source>
        <dbReference type="EMBL" id="XCB28263.1"/>
    </source>
</evidence>
<name>A0AAU7ZI43_9BACT</name>
<dbReference type="PANTHER" id="PTHR33908">
    <property type="entry name" value="MANNOSYLTRANSFERASE YKCB-RELATED"/>
    <property type="match status" value="1"/>
</dbReference>
<dbReference type="AlphaFoldDB" id="A0AAU7ZI43"/>
<comment type="subcellular location">
    <subcellularLocation>
        <location evidence="1">Cell membrane</location>
        <topology evidence="1">Multi-pass membrane protein</topology>
    </subcellularLocation>
</comment>
<evidence type="ECO:0000259" key="9">
    <source>
        <dbReference type="Pfam" id="PF02366"/>
    </source>
</evidence>
<dbReference type="GO" id="GO:0009103">
    <property type="term" value="P:lipopolysaccharide biosynthetic process"/>
    <property type="evidence" value="ECO:0007669"/>
    <property type="project" value="UniProtKB-ARBA"/>
</dbReference>
<feature type="transmembrane region" description="Helical" evidence="8">
    <location>
        <begin position="471"/>
        <end position="490"/>
    </location>
</feature>
<dbReference type="RefSeq" id="WP_353070131.1">
    <property type="nucleotide sequence ID" value="NZ_CP132932.1"/>
</dbReference>
<evidence type="ECO:0000256" key="2">
    <source>
        <dbReference type="ARBA" id="ARBA00022475"/>
    </source>
</evidence>
<evidence type="ECO:0000256" key="1">
    <source>
        <dbReference type="ARBA" id="ARBA00004651"/>
    </source>
</evidence>
<evidence type="ECO:0000256" key="3">
    <source>
        <dbReference type="ARBA" id="ARBA00022676"/>
    </source>
</evidence>
<feature type="transmembrane region" description="Helical" evidence="8">
    <location>
        <begin position="139"/>
        <end position="162"/>
    </location>
</feature>
<keyword evidence="2" id="KW-1003">Cell membrane</keyword>
<dbReference type="GO" id="GO:0000030">
    <property type="term" value="F:mannosyltransferase activity"/>
    <property type="evidence" value="ECO:0007669"/>
    <property type="project" value="InterPro"/>
</dbReference>
<feature type="transmembrane region" description="Helical" evidence="8">
    <location>
        <begin position="431"/>
        <end position="450"/>
    </location>
</feature>
<feature type="transmembrane region" description="Helical" evidence="8">
    <location>
        <begin position="408"/>
        <end position="425"/>
    </location>
</feature>
<feature type="transmembrane region" description="Helical" evidence="8">
    <location>
        <begin position="288"/>
        <end position="305"/>
    </location>
</feature>
<keyword evidence="5 8" id="KW-0812">Transmembrane</keyword>
<gene>
    <name evidence="10" type="ORF">RBB75_08055</name>
</gene>
<organism evidence="10">
    <name type="scientific">Tunturiibacter empetritectus</name>
    <dbReference type="NCBI Taxonomy" id="3069691"/>
    <lineage>
        <taxon>Bacteria</taxon>
        <taxon>Pseudomonadati</taxon>
        <taxon>Acidobacteriota</taxon>
        <taxon>Terriglobia</taxon>
        <taxon>Terriglobales</taxon>
        <taxon>Acidobacteriaceae</taxon>
        <taxon>Tunturiibacter</taxon>
    </lineage>
</organism>
<dbReference type="GO" id="GO:0005886">
    <property type="term" value="C:plasma membrane"/>
    <property type="evidence" value="ECO:0007669"/>
    <property type="project" value="UniProtKB-SubCell"/>
</dbReference>
<dbReference type="KEGG" id="temp:RBB75_08055"/>
<evidence type="ECO:0000256" key="6">
    <source>
        <dbReference type="ARBA" id="ARBA00022989"/>
    </source>
</evidence>
<feature type="transmembrane region" description="Helical" evidence="8">
    <location>
        <begin position="71"/>
        <end position="92"/>
    </location>
</feature>
<dbReference type="EMBL" id="CP132932">
    <property type="protein sequence ID" value="XCB28263.1"/>
    <property type="molecule type" value="Genomic_DNA"/>
</dbReference>
<dbReference type="InterPro" id="IPR003342">
    <property type="entry name" value="ArnT-like_N"/>
</dbReference>
<dbReference type="Pfam" id="PF02366">
    <property type="entry name" value="PMT"/>
    <property type="match status" value="1"/>
</dbReference>
<reference evidence="10" key="2">
    <citation type="journal article" date="2024" name="Environ. Microbiol.">
        <title>Genome analysis and description of Tunturibacter gen. nov. expands the diversity of Terriglobia in tundra soils.</title>
        <authorList>
            <person name="Messyasz A."/>
            <person name="Mannisto M.K."/>
            <person name="Kerkhof L.J."/>
            <person name="Haggblom M.M."/>
        </authorList>
    </citation>
    <scope>NUCLEOTIDE SEQUENCE</scope>
    <source>
        <strain evidence="10">M8UP23</strain>
    </source>
</reference>
<feature type="transmembrane region" description="Helical" evidence="8">
    <location>
        <begin position="364"/>
        <end position="387"/>
    </location>
</feature>
<reference evidence="10" key="1">
    <citation type="submission" date="2023-08" db="EMBL/GenBank/DDBJ databases">
        <authorList>
            <person name="Messyasz A."/>
            <person name="Mannisto M.K."/>
            <person name="Kerkhof L.J."/>
            <person name="Haggblom M."/>
        </authorList>
    </citation>
    <scope>NUCLEOTIDE SEQUENCE</scope>
    <source>
        <strain evidence="10">M8UP23</strain>
    </source>
</reference>
<feature type="transmembrane region" description="Helical" evidence="8">
    <location>
        <begin position="535"/>
        <end position="552"/>
    </location>
</feature>
<feature type="transmembrane region" description="Helical" evidence="8">
    <location>
        <begin position="174"/>
        <end position="196"/>
    </location>
</feature>
<evidence type="ECO:0000256" key="5">
    <source>
        <dbReference type="ARBA" id="ARBA00022692"/>
    </source>
</evidence>
<sequence length="702" mass="78540">MKGKTRLHDASIQTHKAARKIACVLSNRSNPVLIGLYPPPFYPRASALIRGRSHYTVHVTTPAQETRRNRLILIVLWLLFYATLTLFVPPLLDDADSVHAEVAREMLLRHDWVTLYANGIRYLEKAPILYWSMALSFKLFGVNTAAARLPIALTVLSLALLLEGFARRAFSPRAGLYAGLMLLSSFGIFIFTRILLPDADVCLWLALALFFYWATEQTGQQTKAHPQPQASITLCWLFAASCALNVLTKGLIGIVFPLLIVLAHLILTRRSLRAVLTRIRQLHPLSSTIVFLVIAAPWHILIALANPTQGHPGALTFSHGHWSVPLPTDGNVHGWLWFYFVNEQLLRYLNLRVPRDYDTVPLPLFWAFILVWIMPWSAFLYHALVTIPWRKALRPRVSIRTLTQRENTRLLLGLWAIIPVLFFSFSTRQEYYVLPALPAMILLIAAWLDHEATEAESFTVPAPLVRSGQRISVVLLVLGSLAALTAGFFLQRSAPPNPVIDLASLLKQNPGDYALSFGHFLDLNAQAMGAFHDPLLLTAIALFTGTLANWLLRRAYQPHAANLCLAAATFGFVLAAHVGLQIFFPVLSSRQLATAIEPELKPSDLIVIHGEYESASTLGFYLGRSDLHILDGRSSNLWYGSFFPDAPPIFEDALSLKVRWLEPRRIFLWQSLSDPVPSLPGKTFFIAQSGGKEILSNQPNPY</sequence>
<keyword evidence="7 8" id="KW-0472">Membrane</keyword>